<dbReference type="RefSeq" id="WP_043949649.1">
    <property type="nucleotide sequence ID" value="NZ_HG966617.1"/>
</dbReference>
<name>X5M6U6_9HYPH</name>
<proteinExistence type="predicted"/>
<protein>
    <submittedName>
        <fullName evidence="6">Transcriptional regulator, TetR family</fullName>
    </submittedName>
</protein>
<dbReference type="OrthoDB" id="9805134at2"/>
<dbReference type="AlphaFoldDB" id="X5M6U6"/>
<organism evidence="6 7">
    <name type="scientific">Candidatus Phaeomarinibacter ectocarpi</name>
    <dbReference type="NCBI Taxonomy" id="1458461"/>
    <lineage>
        <taxon>Bacteria</taxon>
        <taxon>Pseudomonadati</taxon>
        <taxon>Pseudomonadota</taxon>
        <taxon>Alphaproteobacteria</taxon>
        <taxon>Hyphomicrobiales</taxon>
        <taxon>Parvibaculaceae</taxon>
        <taxon>Candidatus Phaeomarinibacter</taxon>
    </lineage>
</organism>
<dbReference type="Gene3D" id="1.10.357.10">
    <property type="entry name" value="Tetracycline Repressor, domain 2"/>
    <property type="match status" value="1"/>
</dbReference>
<evidence type="ECO:0000313" key="6">
    <source>
        <dbReference type="EMBL" id="CDO58788.1"/>
    </source>
</evidence>
<dbReference type="InterPro" id="IPR009057">
    <property type="entry name" value="Homeodomain-like_sf"/>
</dbReference>
<feature type="domain" description="HTH tetR-type" evidence="5">
    <location>
        <begin position="13"/>
        <end position="73"/>
    </location>
</feature>
<feature type="DNA-binding region" description="H-T-H motif" evidence="4">
    <location>
        <begin position="36"/>
        <end position="55"/>
    </location>
</feature>
<evidence type="ECO:0000259" key="5">
    <source>
        <dbReference type="PROSITE" id="PS50977"/>
    </source>
</evidence>
<evidence type="ECO:0000313" key="7">
    <source>
        <dbReference type="Proteomes" id="UP000032160"/>
    </source>
</evidence>
<dbReference type="InterPro" id="IPR049484">
    <property type="entry name" value="Rv0078-like_C"/>
</dbReference>
<sequence>MSSPKKAPAQKPSDNRRKLLDAAREIMTAKGYAETGTEEIVARAGVTRGALYYQFADKQDLFLALCRELAEALGLRVFEETMARITNDREDLAVGLEMMLDAFLEPDIQRLLLRDGPAVLGFDTWKGLVEPVNRVLVEHALQHLLDDGTLAPQPLEPIAVVMSGAMIQAGQAIASSPDPKAAREAYGQALSTMVAGIMSGSAAASAK</sequence>
<dbReference type="EMBL" id="HG966617">
    <property type="protein sequence ID" value="CDO58788.1"/>
    <property type="molecule type" value="Genomic_DNA"/>
</dbReference>
<keyword evidence="1" id="KW-0805">Transcription regulation</keyword>
<reference evidence="6 7" key="1">
    <citation type="journal article" date="2014" name="Front. Genet.">
        <title>Genome and metabolic network of "Candidatus Phaeomarinobacter ectocarpi" Ec32, a new candidate genus of Alphaproteobacteria frequently associated with brown algae.</title>
        <authorList>
            <person name="Dittami S.M."/>
            <person name="Barbeyron T."/>
            <person name="Boyen C."/>
            <person name="Cambefort J."/>
            <person name="Collet G."/>
            <person name="Delage L."/>
            <person name="Gobet A."/>
            <person name="Groisillier A."/>
            <person name="Leblanc C."/>
            <person name="Michel G."/>
            <person name="Scornet D."/>
            <person name="Siegel A."/>
            <person name="Tapia J.E."/>
            <person name="Tonon T."/>
        </authorList>
    </citation>
    <scope>NUCLEOTIDE SEQUENCE [LARGE SCALE GENOMIC DNA]</scope>
    <source>
        <strain evidence="6 7">Ec32</strain>
    </source>
</reference>
<dbReference type="Pfam" id="PF21351">
    <property type="entry name" value="TetR_C_41"/>
    <property type="match status" value="1"/>
</dbReference>
<dbReference type="PRINTS" id="PR00455">
    <property type="entry name" value="HTHTETR"/>
</dbReference>
<evidence type="ECO:0000256" key="4">
    <source>
        <dbReference type="PROSITE-ProRule" id="PRU00335"/>
    </source>
</evidence>
<dbReference type="KEGG" id="pect:BN1012_Phect574"/>
<dbReference type="InterPro" id="IPR001647">
    <property type="entry name" value="HTH_TetR"/>
</dbReference>
<keyword evidence="2 4" id="KW-0238">DNA-binding</keyword>
<dbReference type="GO" id="GO:0003700">
    <property type="term" value="F:DNA-binding transcription factor activity"/>
    <property type="evidence" value="ECO:0007669"/>
    <property type="project" value="TreeGrafter"/>
</dbReference>
<dbReference type="PANTHER" id="PTHR30055:SF234">
    <property type="entry name" value="HTH-TYPE TRANSCRIPTIONAL REGULATOR BETI"/>
    <property type="match status" value="1"/>
</dbReference>
<evidence type="ECO:0000256" key="2">
    <source>
        <dbReference type="ARBA" id="ARBA00023125"/>
    </source>
</evidence>
<dbReference type="PROSITE" id="PS50977">
    <property type="entry name" value="HTH_TETR_2"/>
    <property type="match status" value="1"/>
</dbReference>
<gene>
    <name evidence="6" type="ORF">BN1012_Phect574</name>
</gene>
<dbReference type="HOGENOM" id="CLU_069356_24_2_5"/>
<dbReference type="Proteomes" id="UP000032160">
    <property type="component" value="Chromosome I"/>
</dbReference>
<dbReference type="STRING" id="1458461.BN1012_Phect574"/>
<dbReference type="PATRIC" id="fig|1458461.3.peg.575"/>
<dbReference type="PANTHER" id="PTHR30055">
    <property type="entry name" value="HTH-TYPE TRANSCRIPTIONAL REGULATOR RUTR"/>
    <property type="match status" value="1"/>
</dbReference>
<dbReference type="SUPFAM" id="SSF46689">
    <property type="entry name" value="Homeodomain-like"/>
    <property type="match status" value="1"/>
</dbReference>
<keyword evidence="7" id="KW-1185">Reference proteome</keyword>
<accession>X5M6U6</accession>
<evidence type="ECO:0000256" key="3">
    <source>
        <dbReference type="ARBA" id="ARBA00023163"/>
    </source>
</evidence>
<keyword evidence="3" id="KW-0804">Transcription</keyword>
<evidence type="ECO:0000256" key="1">
    <source>
        <dbReference type="ARBA" id="ARBA00023015"/>
    </source>
</evidence>
<dbReference type="Pfam" id="PF00440">
    <property type="entry name" value="TetR_N"/>
    <property type="match status" value="1"/>
</dbReference>
<dbReference type="InterPro" id="IPR050109">
    <property type="entry name" value="HTH-type_TetR-like_transc_reg"/>
</dbReference>
<dbReference type="GO" id="GO:0000976">
    <property type="term" value="F:transcription cis-regulatory region binding"/>
    <property type="evidence" value="ECO:0007669"/>
    <property type="project" value="TreeGrafter"/>
</dbReference>